<dbReference type="EMBL" id="ABOX02000063">
    <property type="protein sequence ID" value="EEF57581.1"/>
    <property type="molecule type" value="Genomic_DNA"/>
</dbReference>
<reference evidence="1 2" key="1">
    <citation type="journal article" date="2011" name="J. Bacteriol.">
        <title>Genome sequence of 'Pedosphaera parvula' Ellin514, an aerobic Verrucomicrobial isolate from pasture soil.</title>
        <authorList>
            <person name="Kant R."/>
            <person name="van Passel M.W."/>
            <person name="Sangwan P."/>
            <person name="Palva A."/>
            <person name="Lucas S."/>
            <person name="Copeland A."/>
            <person name="Lapidus A."/>
            <person name="Glavina Del Rio T."/>
            <person name="Dalin E."/>
            <person name="Tice H."/>
            <person name="Bruce D."/>
            <person name="Goodwin L."/>
            <person name="Pitluck S."/>
            <person name="Chertkov O."/>
            <person name="Larimer F.W."/>
            <person name="Land M.L."/>
            <person name="Hauser L."/>
            <person name="Brettin T.S."/>
            <person name="Detter J.C."/>
            <person name="Han S."/>
            <person name="de Vos W.M."/>
            <person name="Janssen P.H."/>
            <person name="Smidt H."/>
        </authorList>
    </citation>
    <scope>NUCLEOTIDE SEQUENCE [LARGE SCALE GENOMIC DNA]</scope>
    <source>
        <strain evidence="1 2">Ellin514</strain>
    </source>
</reference>
<keyword evidence="2" id="KW-1185">Reference proteome</keyword>
<protein>
    <submittedName>
        <fullName evidence="1">Uncharacterized protein</fullName>
    </submittedName>
</protein>
<evidence type="ECO:0000313" key="1">
    <source>
        <dbReference type="EMBL" id="EEF57581.1"/>
    </source>
</evidence>
<dbReference type="Proteomes" id="UP000003688">
    <property type="component" value="Unassembled WGS sequence"/>
</dbReference>
<dbReference type="STRING" id="320771.Cflav_PD0672"/>
<dbReference type="AlphaFoldDB" id="B9XRE7"/>
<accession>B9XRE7</accession>
<proteinExistence type="predicted"/>
<sequence length="58" mass="6155">MIAKGNKPSMTGSAGSVASTVDLKEACQLANDAFGIEPLELPDFTDQILFFCRYTGLA</sequence>
<evidence type="ECO:0000313" key="2">
    <source>
        <dbReference type="Proteomes" id="UP000003688"/>
    </source>
</evidence>
<gene>
    <name evidence="1" type="ORF">Cflav_PD0672</name>
</gene>
<organism evidence="1 2">
    <name type="scientific">Pedosphaera parvula (strain Ellin514)</name>
    <dbReference type="NCBI Taxonomy" id="320771"/>
    <lineage>
        <taxon>Bacteria</taxon>
        <taxon>Pseudomonadati</taxon>
        <taxon>Verrucomicrobiota</taxon>
        <taxon>Pedosphaerae</taxon>
        <taxon>Pedosphaerales</taxon>
        <taxon>Pedosphaeraceae</taxon>
        <taxon>Pedosphaera</taxon>
    </lineage>
</organism>
<comment type="caution">
    <text evidence="1">The sequence shown here is derived from an EMBL/GenBank/DDBJ whole genome shotgun (WGS) entry which is preliminary data.</text>
</comment>
<name>B9XRE7_PEDPL</name>